<dbReference type="EMBL" id="NOWI01000002">
    <property type="protein sequence ID" value="RFT46535.1"/>
    <property type="molecule type" value="Genomic_DNA"/>
</dbReference>
<dbReference type="AlphaFoldDB" id="A0A3E2DMD3"/>
<sequence length="71" mass="7803">MKLMRDALSHLNIAVDALSAIEEGDANLYWNRVRVPAIFATKASLEIEELLTAHDTEADPIEAGEYEGCAE</sequence>
<evidence type="ECO:0000313" key="2">
    <source>
        <dbReference type="Proteomes" id="UP000259211"/>
    </source>
</evidence>
<organism evidence="1 2">
    <name type="scientific">Cutibacterium avidum</name>
    <dbReference type="NCBI Taxonomy" id="33010"/>
    <lineage>
        <taxon>Bacteria</taxon>
        <taxon>Bacillati</taxon>
        <taxon>Actinomycetota</taxon>
        <taxon>Actinomycetes</taxon>
        <taxon>Propionibacteriales</taxon>
        <taxon>Propionibacteriaceae</taxon>
        <taxon>Cutibacterium</taxon>
    </lineage>
</organism>
<accession>A0A3E2DMD3</accession>
<name>A0A3E2DMD3_9ACTN</name>
<proteinExistence type="predicted"/>
<comment type="caution">
    <text evidence="1">The sequence shown here is derived from an EMBL/GenBank/DDBJ whole genome shotgun (WGS) entry which is preliminary data.</text>
</comment>
<dbReference type="Proteomes" id="UP000259211">
    <property type="component" value="Unassembled WGS sequence"/>
</dbReference>
<gene>
    <name evidence="1" type="ORF">CHT91_03060</name>
</gene>
<evidence type="ECO:0000313" key="1">
    <source>
        <dbReference type="EMBL" id="RFT46535.1"/>
    </source>
</evidence>
<protein>
    <submittedName>
        <fullName evidence="1">Uncharacterized protein</fullName>
    </submittedName>
</protein>
<reference evidence="1 2" key="1">
    <citation type="submission" date="2017-07" db="EMBL/GenBank/DDBJ databases">
        <authorList>
            <person name="Sun Z.S."/>
            <person name="Albrecht U."/>
            <person name="Echele G."/>
            <person name="Lee C.C."/>
        </authorList>
    </citation>
    <scope>NUCLEOTIDE SEQUENCE [LARGE SCALE GENOMIC DNA]</scope>
    <source>
        <strain evidence="1 2">P16-029</strain>
    </source>
</reference>